<dbReference type="Pfam" id="PF00560">
    <property type="entry name" value="LRR_1"/>
    <property type="match status" value="5"/>
</dbReference>
<evidence type="ECO:0000256" key="10">
    <source>
        <dbReference type="ARBA" id="ARBA00023170"/>
    </source>
</evidence>
<dbReference type="InterPro" id="IPR046956">
    <property type="entry name" value="RLP23-like"/>
</dbReference>
<dbReference type="Pfam" id="PF13855">
    <property type="entry name" value="LRR_8"/>
    <property type="match status" value="1"/>
</dbReference>
<keyword evidence="9" id="KW-0472">Membrane</keyword>
<proteinExistence type="inferred from homology"/>
<evidence type="ECO:0000313" key="16">
    <source>
        <dbReference type="Proteomes" id="UP001164929"/>
    </source>
</evidence>
<dbReference type="InterPro" id="IPR032675">
    <property type="entry name" value="LRR_dom_sf"/>
</dbReference>
<evidence type="ECO:0000256" key="3">
    <source>
        <dbReference type="ARBA" id="ARBA00022512"/>
    </source>
</evidence>
<keyword evidence="5" id="KW-0812">Transmembrane</keyword>
<keyword evidence="10 15" id="KW-0675">Receptor</keyword>
<keyword evidence="16" id="KW-1185">Reference proteome</keyword>
<keyword evidence="6 13" id="KW-0732">Signal</keyword>
<evidence type="ECO:0000256" key="7">
    <source>
        <dbReference type="ARBA" id="ARBA00022737"/>
    </source>
</evidence>
<keyword evidence="11" id="KW-0325">Glycoprotein</keyword>
<evidence type="ECO:0000313" key="15">
    <source>
        <dbReference type="EMBL" id="KAJ6969013.1"/>
    </source>
</evidence>
<organism evidence="15 16">
    <name type="scientific">Populus alba x Populus x berolinensis</name>
    <dbReference type="NCBI Taxonomy" id="444605"/>
    <lineage>
        <taxon>Eukaryota</taxon>
        <taxon>Viridiplantae</taxon>
        <taxon>Streptophyta</taxon>
        <taxon>Embryophyta</taxon>
        <taxon>Tracheophyta</taxon>
        <taxon>Spermatophyta</taxon>
        <taxon>Magnoliopsida</taxon>
        <taxon>eudicotyledons</taxon>
        <taxon>Gunneridae</taxon>
        <taxon>Pentapetalae</taxon>
        <taxon>rosids</taxon>
        <taxon>fabids</taxon>
        <taxon>Malpighiales</taxon>
        <taxon>Salicaceae</taxon>
        <taxon>Saliceae</taxon>
        <taxon>Populus</taxon>
    </lineage>
</organism>
<dbReference type="InterPro" id="IPR001611">
    <property type="entry name" value="Leu-rich_rpt"/>
</dbReference>
<evidence type="ECO:0000256" key="8">
    <source>
        <dbReference type="ARBA" id="ARBA00022989"/>
    </source>
</evidence>
<dbReference type="PANTHER" id="PTHR48061:SF12">
    <property type="entry name" value="DISEASE RESISTANCE LIKE PROTEIN"/>
    <property type="match status" value="1"/>
</dbReference>
<dbReference type="SUPFAM" id="SSF52058">
    <property type="entry name" value="L domain-like"/>
    <property type="match status" value="2"/>
</dbReference>
<comment type="similarity">
    <text evidence="12">Belongs to the polygalacturonase-inhibiting protein family.</text>
</comment>
<keyword evidence="8" id="KW-1133">Transmembrane helix</keyword>
<gene>
    <name evidence="15" type="ORF">NC653_036856</name>
</gene>
<evidence type="ECO:0000256" key="6">
    <source>
        <dbReference type="ARBA" id="ARBA00022729"/>
    </source>
</evidence>
<dbReference type="GO" id="GO:0016020">
    <property type="term" value="C:membrane"/>
    <property type="evidence" value="ECO:0007669"/>
    <property type="project" value="UniProtKB-SubCell"/>
</dbReference>
<accession>A0AAD6LKU1</accession>
<name>A0AAD6LKU1_9ROSI</name>
<dbReference type="FunFam" id="3.80.10.10:FF:000400">
    <property type="entry name" value="Nuclear pore complex protein NUP107"/>
    <property type="match status" value="1"/>
</dbReference>
<dbReference type="Proteomes" id="UP001164929">
    <property type="component" value="Chromosome 16"/>
</dbReference>
<evidence type="ECO:0000256" key="1">
    <source>
        <dbReference type="ARBA" id="ARBA00004191"/>
    </source>
</evidence>
<evidence type="ECO:0000256" key="9">
    <source>
        <dbReference type="ARBA" id="ARBA00023136"/>
    </source>
</evidence>
<comment type="subcellular location">
    <subcellularLocation>
        <location evidence="2">Membrane</location>
        <topology evidence="2">Single-pass type I membrane protein</topology>
    </subcellularLocation>
    <subcellularLocation>
        <location evidence="1">Secreted</location>
        <location evidence="1">Cell wall</location>
    </subcellularLocation>
</comment>
<evidence type="ECO:0000256" key="13">
    <source>
        <dbReference type="SAM" id="SignalP"/>
    </source>
</evidence>
<dbReference type="Pfam" id="PF08263">
    <property type="entry name" value="LRRNT_2"/>
    <property type="match status" value="1"/>
</dbReference>
<evidence type="ECO:0000256" key="5">
    <source>
        <dbReference type="ARBA" id="ARBA00022692"/>
    </source>
</evidence>
<keyword evidence="3" id="KW-0964">Secreted</keyword>
<keyword evidence="7" id="KW-0677">Repeat</keyword>
<feature type="domain" description="Leucine-rich repeat-containing N-terminal plant-type" evidence="14">
    <location>
        <begin position="37"/>
        <end position="88"/>
    </location>
</feature>
<keyword evidence="3" id="KW-0134">Cell wall</keyword>
<comment type="caution">
    <text evidence="15">The sequence shown here is derived from an EMBL/GenBank/DDBJ whole genome shotgun (WGS) entry which is preliminary data.</text>
</comment>
<dbReference type="PANTHER" id="PTHR48061">
    <property type="entry name" value="LEUCINE-RICH REPEAT RECEPTOR PROTEIN KINASE EMS1-LIKE-RELATED"/>
    <property type="match status" value="1"/>
</dbReference>
<evidence type="ECO:0000256" key="12">
    <source>
        <dbReference type="ARBA" id="ARBA00038043"/>
    </source>
</evidence>
<evidence type="ECO:0000256" key="11">
    <source>
        <dbReference type="ARBA" id="ARBA00023180"/>
    </source>
</evidence>
<protein>
    <submittedName>
        <fullName evidence="15">Receptor-like protein 7</fullName>
    </submittedName>
</protein>
<evidence type="ECO:0000256" key="4">
    <source>
        <dbReference type="ARBA" id="ARBA00022614"/>
    </source>
</evidence>
<evidence type="ECO:0000259" key="14">
    <source>
        <dbReference type="Pfam" id="PF08263"/>
    </source>
</evidence>
<feature type="chain" id="PRO_5042179524" evidence="13">
    <location>
        <begin position="29"/>
        <end position="558"/>
    </location>
</feature>
<evidence type="ECO:0000256" key="2">
    <source>
        <dbReference type="ARBA" id="ARBA00004479"/>
    </source>
</evidence>
<dbReference type="Gene3D" id="3.80.10.10">
    <property type="entry name" value="Ribonuclease Inhibitor"/>
    <property type="match status" value="4"/>
</dbReference>
<dbReference type="FunFam" id="3.80.10.10:FF:000383">
    <property type="entry name" value="Leucine-rich repeat receptor protein kinase EMS1"/>
    <property type="match status" value="1"/>
</dbReference>
<keyword evidence="4" id="KW-0433">Leucine-rich repeat</keyword>
<dbReference type="EMBL" id="JAQIZT010000016">
    <property type="protein sequence ID" value="KAJ6969013.1"/>
    <property type="molecule type" value="Genomic_DNA"/>
</dbReference>
<dbReference type="AlphaFoldDB" id="A0AAD6LKU1"/>
<dbReference type="InterPro" id="IPR013210">
    <property type="entry name" value="LRR_N_plant-typ"/>
</dbReference>
<reference evidence="15 16" key="1">
    <citation type="journal article" date="2023" name="Mol. Ecol. Resour.">
        <title>Chromosome-level genome assembly of a triploid poplar Populus alba 'Berolinensis'.</title>
        <authorList>
            <person name="Chen S."/>
            <person name="Yu Y."/>
            <person name="Wang X."/>
            <person name="Wang S."/>
            <person name="Zhang T."/>
            <person name="Zhou Y."/>
            <person name="He R."/>
            <person name="Meng N."/>
            <person name="Wang Y."/>
            <person name="Liu W."/>
            <person name="Liu Z."/>
            <person name="Liu J."/>
            <person name="Guo Q."/>
            <person name="Huang H."/>
            <person name="Sederoff R.R."/>
            <person name="Wang G."/>
            <person name="Qu G."/>
            <person name="Chen S."/>
        </authorList>
    </citation>
    <scope>NUCLEOTIDE SEQUENCE [LARGE SCALE GENOMIC DNA]</scope>
    <source>
        <strain evidence="15">SC-2020</strain>
    </source>
</reference>
<sequence>MASPVCFLTMRMLFLFLLSLFHLRAASSSPSMQPLCHDDESHALLQLKESLVINESASSDPSAYPKVASWKVDGESGDCCSWDGVECDGDSGHVIGLDLSSSFLYGSIDSNSSLFHLVQLKRLNLSDNDFNNSEIPSEIRNLSRLFDLNLSYSSFSGVIPSSLGNLTKLNYLHLSYNSFSGKIPPSLVNLLQLTDLLQNLEELDLAYNFFSGTVELNLLLKFRNLVSLQLSFNNMSLLYSHNATFPQPKLVLLTLSGCHLGEFPSFLRDQNHLEFLELVDNELVGHIPKWFMNMSTITLQDLSLADNLLTGFEQSFDVLPWNNLRSLDLSRNKLKRSLPIPPPAIYEYEVSNNELNGEIPDVICNLASLSLLDLSINNLSGKLPQCLGNKSSTASVLNLRSNSFSGDIPETFTSGCSLRVVDFSQNKLEGKIPKSLANCTKLEILNLEQNNINDVFPSWLGVLPHLRVMILRSNGLHGVIGNPKTNIEFPRLQIVDLSNNSFKGKLPLEYFRNWTAMKNVRNYEHLIYMQANTSFKTSHITMNDEITLIFSWMVCVIY</sequence>
<feature type="signal peptide" evidence="13">
    <location>
        <begin position="1"/>
        <end position="28"/>
    </location>
</feature>